<feature type="compositionally biased region" description="Basic and acidic residues" evidence="1">
    <location>
        <begin position="69"/>
        <end position="106"/>
    </location>
</feature>
<keyword evidence="2" id="KW-1133">Transmembrane helix</keyword>
<feature type="transmembrane region" description="Helical" evidence="2">
    <location>
        <begin position="326"/>
        <end position="348"/>
    </location>
</feature>
<accession>A0A1E3B1V4</accession>
<evidence type="ECO:0000313" key="3">
    <source>
        <dbReference type="EMBL" id="ODM14894.1"/>
    </source>
</evidence>
<sequence length="475" mass="52081">MQSTKGTPVSPQINTNTSPTTHDPVLTPDDEAFFRQIMSRPDAAGSDTGNAVTADAPGPVAQDNQNAEEFGKKLGEQQRKATDLEEQEKSGDKDENKEQAESAVEGKKKRWSLNWPWGKGKKKAEKSDDANETPDRGDSKDKDATKDQDQPQQSQQAEAATETSAPADKPADDDMAEILEQLNLAAENNRIFSASDEMQELLRKFKLIFKDLINGVPTAYHDLEMLFKNGNNQLQDTYSKMPSFLQKLIEKLPEKWTDSLAPEVLAAASEKATKNGMNTENVAKAAAAADKMGLKIPSLKELVGKPAAIVGMLRSIVAFLKARFPAVIGVNVLWSLALSILLFVLWYCHKRGREVRLENERLVTEEEIRKMNEQMASEERPIRATETLTTTAPPGAAADVIRDGVREVEQTRETVRTSTANPEATEPEVAGHGTPRTEVAGDENAAPVPTRTKSRLSIFSRSGKKASKAEPYPGT</sequence>
<feature type="region of interest" description="Disordered" evidence="1">
    <location>
        <begin position="409"/>
        <end position="475"/>
    </location>
</feature>
<keyword evidence="2" id="KW-0472">Membrane</keyword>
<dbReference type="AlphaFoldDB" id="A0A1E3B1V4"/>
<evidence type="ECO:0000313" key="4">
    <source>
        <dbReference type="Proteomes" id="UP000094569"/>
    </source>
</evidence>
<gene>
    <name evidence="3" type="ORF">SI65_09646</name>
</gene>
<feature type="region of interest" description="Disordered" evidence="1">
    <location>
        <begin position="1"/>
        <end position="171"/>
    </location>
</feature>
<evidence type="ECO:0000256" key="1">
    <source>
        <dbReference type="SAM" id="MobiDB-lite"/>
    </source>
</evidence>
<dbReference type="OrthoDB" id="5398191at2759"/>
<organism evidence="3 4">
    <name type="scientific">Aspergillus cristatus</name>
    <name type="common">Chinese Fuzhuan brick tea-fermentation fungus</name>
    <name type="synonym">Eurotium cristatum</name>
    <dbReference type="NCBI Taxonomy" id="573508"/>
    <lineage>
        <taxon>Eukaryota</taxon>
        <taxon>Fungi</taxon>
        <taxon>Dikarya</taxon>
        <taxon>Ascomycota</taxon>
        <taxon>Pezizomycotina</taxon>
        <taxon>Eurotiomycetes</taxon>
        <taxon>Eurotiomycetidae</taxon>
        <taxon>Eurotiales</taxon>
        <taxon>Aspergillaceae</taxon>
        <taxon>Aspergillus</taxon>
        <taxon>Aspergillus subgen. Aspergillus</taxon>
    </lineage>
</organism>
<dbReference type="VEuPathDB" id="FungiDB:SI65_09646"/>
<feature type="compositionally biased region" description="Polar residues" evidence="1">
    <location>
        <begin position="1"/>
        <end position="21"/>
    </location>
</feature>
<keyword evidence="4" id="KW-1185">Reference proteome</keyword>
<dbReference type="EMBL" id="JXNT01000020">
    <property type="protein sequence ID" value="ODM14894.1"/>
    <property type="molecule type" value="Genomic_DNA"/>
</dbReference>
<feature type="compositionally biased region" description="Low complexity" evidence="1">
    <location>
        <begin position="150"/>
        <end position="168"/>
    </location>
</feature>
<reference evidence="3 4" key="1">
    <citation type="journal article" date="2016" name="BMC Genomics">
        <title>Comparative genomic and transcriptomic analyses of the Fuzhuan brick tea-fermentation fungus Aspergillus cristatus.</title>
        <authorList>
            <person name="Ge Y."/>
            <person name="Wang Y."/>
            <person name="Liu Y."/>
            <person name="Tan Y."/>
            <person name="Ren X."/>
            <person name="Zhang X."/>
            <person name="Hyde K.D."/>
            <person name="Liu Y."/>
            <person name="Liu Z."/>
        </authorList>
    </citation>
    <scope>NUCLEOTIDE SEQUENCE [LARGE SCALE GENOMIC DNA]</scope>
    <source>
        <strain evidence="3 4">GZAAS20.1005</strain>
    </source>
</reference>
<keyword evidence="2" id="KW-0812">Transmembrane</keyword>
<feature type="compositionally biased region" description="Basic and acidic residues" evidence="1">
    <location>
        <begin position="125"/>
        <end position="149"/>
    </location>
</feature>
<comment type="caution">
    <text evidence="3">The sequence shown here is derived from an EMBL/GenBank/DDBJ whole genome shotgun (WGS) entry which is preliminary data.</text>
</comment>
<dbReference type="Proteomes" id="UP000094569">
    <property type="component" value="Unassembled WGS sequence"/>
</dbReference>
<evidence type="ECO:0000256" key="2">
    <source>
        <dbReference type="SAM" id="Phobius"/>
    </source>
</evidence>
<name>A0A1E3B1V4_ASPCR</name>
<protein>
    <submittedName>
        <fullName evidence="3">Uncharacterized protein</fullName>
    </submittedName>
</protein>
<proteinExistence type="predicted"/>